<feature type="region of interest" description="Disordered" evidence="1">
    <location>
        <begin position="232"/>
        <end position="344"/>
    </location>
</feature>
<evidence type="ECO:0000259" key="2">
    <source>
        <dbReference type="PROSITE" id="PS51782"/>
    </source>
</evidence>
<feature type="domain" description="LysM" evidence="2">
    <location>
        <begin position="23"/>
        <end position="68"/>
    </location>
</feature>
<evidence type="ECO:0000313" key="3">
    <source>
        <dbReference type="EMBL" id="MDT9000927.1"/>
    </source>
</evidence>
<evidence type="ECO:0000256" key="1">
    <source>
        <dbReference type="SAM" id="MobiDB-lite"/>
    </source>
</evidence>
<dbReference type="PROSITE" id="PS51782">
    <property type="entry name" value="LYSM"/>
    <property type="match status" value="1"/>
</dbReference>
<keyword evidence="4" id="KW-1185">Reference proteome</keyword>
<sequence>MTQALQAAGWREQPGAASPPSAGVVHAQRGDHLADIAARYGLDEAALRAANPNLGASQQLAAGQALRLPEAKAELNAAVAGVAGATGREGLVQALQAKAYEAGRVAPQTAFDGTLHRALPSAYEAGALNHNYGSPGRYNAPGQGMLYTSPDAASMLHENAAYAGTGQHPLAGKTVLELGFKATPDAAGRGGVADLAEGARRAGLPEQALTEPKGGKSPSLLHQLAGEHPYTLPQQASKGASDAGASALRAPSATGGSQIDILPRNTRPDQIRPQQLTRHDAAGKAAPAQPATGVIDPMPADTRRYTPGALDKSAGARPALVERSGGKAYAPTDAPGRPLAAGNQSLEAPAGTAAGRLRQAAGGATEGYPRAASTRYGAVGGAAATLIDAGVRASRGEQVAAGQVAQATASNAVLGAGAAKAVDALTPRLGLVKAGGAVGALVQAGFSGYGNAQAYRAGQISGARAVANTVVDTGTAAAAGAAGAAVGAAVGSIVPVAGTAVGAVVGFGVGVGAHYAIGALDKATGFTSAAKGTLAAGLQSLSDGAGSAWKAIKAW</sequence>
<evidence type="ECO:0000313" key="4">
    <source>
        <dbReference type="Proteomes" id="UP001246372"/>
    </source>
</evidence>
<dbReference type="CDD" id="cd00118">
    <property type="entry name" value="LysM"/>
    <property type="match status" value="1"/>
</dbReference>
<feature type="compositionally biased region" description="Low complexity" evidence="1">
    <location>
        <begin position="236"/>
        <end position="247"/>
    </location>
</feature>
<organism evidence="3 4">
    <name type="scientific">Roseateles aquae</name>
    <dbReference type="NCBI Taxonomy" id="3077235"/>
    <lineage>
        <taxon>Bacteria</taxon>
        <taxon>Pseudomonadati</taxon>
        <taxon>Pseudomonadota</taxon>
        <taxon>Betaproteobacteria</taxon>
        <taxon>Burkholderiales</taxon>
        <taxon>Sphaerotilaceae</taxon>
        <taxon>Roseateles</taxon>
    </lineage>
</organism>
<comment type="caution">
    <text evidence="3">The sequence shown here is derived from an EMBL/GenBank/DDBJ whole genome shotgun (WGS) entry which is preliminary data.</text>
</comment>
<gene>
    <name evidence="3" type="ORF">RQP53_16745</name>
</gene>
<dbReference type="RefSeq" id="WP_315651813.1">
    <property type="nucleotide sequence ID" value="NZ_JAVXZY010000007.1"/>
</dbReference>
<dbReference type="SUPFAM" id="SSF54106">
    <property type="entry name" value="LysM domain"/>
    <property type="match status" value="1"/>
</dbReference>
<accession>A0ABU3PF57</accession>
<reference evidence="3" key="1">
    <citation type="submission" date="2023-09" db="EMBL/GenBank/DDBJ databases">
        <title>Paucibacter sp. APW11 Genome sequencing and assembly.</title>
        <authorList>
            <person name="Kim I."/>
        </authorList>
    </citation>
    <scope>NUCLEOTIDE SEQUENCE</scope>
    <source>
        <strain evidence="3">APW11</strain>
    </source>
</reference>
<dbReference type="EMBL" id="JAVXZY010000007">
    <property type="protein sequence ID" value="MDT9000927.1"/>
    <property type="molecule type" value="Genomic_DNA"/>
</dbReference>
<dbReference type="InterPro" id="IPR036779">
    <property type="entry name" value="LysM_dom_sf"/>
</dbReference>
<protein>
    <submittedName>
        <fullName evidence="3">LysM domain-containing protein</fullName>
    </submittedName>
</protein>
<dbReference type="Pfam" id="PF08808">
    <property type="entry name" value="RES"/>
    <property type="match status" value="1"/>
</dbReference>
<dbReference type="InterPro" id="IPR014914">
    <property type="entry name" value="RES_dom"/>
</dbReference>
<dbReference type="Pfam" id="PF01476">
    <property type="entry name" value="LysM"/>
    <property type="match status" value="1"/>
</dbReference>
<name>A0ABU3PF57_9BURK</name>
<proteinExistence type="predicted"/>
<dbReference type="Gene3D" id="3.10.350.10">
    <property type="entry name" value="LysM domain"/>
    <property type="match status" value="1"/>
</dbReference>
<dbReference type="Proteomes" id="UP001246372">
    <property type="component" value="Unassembled WGS sequence"/>
</dbReference>
<dbReference type="InterPro" id="IPR018392">
    <property type="entry name" value="LysM"/>
</dbReference>
<feature type="region of interest" description="Disordered" evidence="1">
    <location>
        <begin position="1"/>
        <end position="23"/>
    </location>
</feature>
<dbReference type="SMART" id="SM00257">
    <property type="entry name" value="LysM"/>
    <property type="match status" value="1"/>
</dbReference>